<reference evidence="5 6" key="1">
    <citation type="submission" date="2020-08" db="EMBL/GenBank/DDBJ databases">
        <title>Genomic Encyclopedia of Type Strains, Phase IV (KMG-IV): sequencing the most valuable type-strain genomes for metagenomic binning, comparative biology and taxonomic classification.</title>
        <authorList>
            <person name="Goeker M."/>
        </authorList>
    </citation>
    <scope>NUCLEOTIDE SEQUENCE [LARGE SCALE GENOMIC DNA]</scope>
    <source>
        <strain evidence="5 6">DSM 2461</strain>
    </source>
</reference>
<comment type="caution">
    <text evidence="5">The sequence shown here is derived from an EMBL/GenBank/DDBJ whole genome shotgun (WGS) entry which is preliminary data.</text>
</comment>
<dbReference type="GO" id="GO:0003700">
    <property type="term" value="F:DNA-binding transcription factor activity"/>
    <property type="evidence" value="ECO:0007669"/>
    <property type="project" value="InterPro"/>
</dbReference>
<evidence type="ECO:0000313" key="6">
    <source>
        <dbReference type="Proteomes" id="UP000587760"/>
    </source>
</evidence>
<dbReference type="PROSITE" id="PS01124">
    <property type="entry name" value="HTH_ARAC_FAMILY_2"/>
    <property type="match status" value="1"/>
</dbReference>
<evidence type="ECO:0000256" key="2">
    <source>
        <dbReference type="ARBA" id="ARBA00023125"/>
    </source>
</evidence>
<dbReference type="PANTHER" id="PTHR43280:SF10">
    <property type="entry name" value="REGULATORY PROTEIN POCR"/>
    <property type="match status" value="1"/>
</dbReference>
<dbReference type="InterPro" id="IPR009057">
    <property type="entry name" value="Homeodomain-like_sf"/>
</dbReference>
<dbReference type="Pfam" id="PF12833">
    <property type="entry name" value="HTH_18"/>
    <property type="match status" value="1"/>
</dbReference>
<keyword evidence="6" id="KW-1185">Reference proteome</keyword>
<dbReference type="PANTHER" id="PTHR43280">
    <property type="entry name" value="ARAC-FAMILY TRANSCRIPTIONAL REGULATOR"/>
    <property type="match status" value="1"/>
</dbReference>
<dbReference type="PRINTS" id="PR00032">
    <property type="entry name" value="HTHARAC"/>
</dbReference>
<evidence type="ECO:0000259" key="4">
    <source>
        <dbReference type="PROSITE" id="PS01124"/>
    </source>
</evidence>
<keyword evidence="3" id="KW-0804">Transcription</keyword>
<dbReference type="SMART" id="SM00342">
    <property type="entry name" value="HTH_ARAC"/>
    <property type="match status" value="1"/>
</dbReference>
<name>A0A841R5K6_9SPIO</name>
<dbReference type="PROSITE" id="PS00041">
    <property type="entry name" value="HTH_ARAC_FAMILY_1"/>
    <property type="match status" value="1"/>
</dbReference>
<dbReference type="AlphaFoldDB" id="A0A841R5K6"/>
<evidence type="ECO:0000256" key="1">
    <source>
        <dbReference type="ARBA" id="ARBA00023015"/>
    </source>
</evidence>
<keyword evidence="2 5" id="KW-0238">DNA-binding</keyword>
<dbReference type="SUPFAM" id="SSF46689">
    <property type="entry name" value="Homeodomain-like"/>
    <property type="match status" value="2"/>
</dbReference>
<dbReference type="Proteomes" id="UP000587760">
    <property type="component" value="Unassembled WGS sequence"/>
</dbReference>
<keyword evidence="1" id="KW-0805">Transcription regulation</keyword>
<dbReference type="EMBL" id="JACHGJ010000003">
    <property type="protein sequence ID" value="MBB6480464.1"/>
    <property type="molecule type" value="Genomic_DNA"/>
</dbReference>
<protein>
    <submittedName>
        <fullName evidence="5">AraC-like DNA-binding protein</fullName>
    </submittedName>
</protein>
<dbReference type="InterPro" id="IPR018062">
    <property type="entry name" value="HTH_AraC-typ_CS"/>
</dbReference>
<dbReference type="InterPro" id="IPR020449">
    <property type="entry name" value="Tscrpt_reg_AraC-type_HTH"/>
</dbReference>
<dbReference type="Gene3D" id="1.10.10.60">
    <property type="entry name" value="Homeodomain-like"/>
    <property type="match status" value="2"/>
</dbReference>
<organism evidence="5 6">
    <name type="scientific">Spirochaeta isovalerica</name>
    <dbReference type="NCBI Taxonomy" id="150"/>
    <lineage>
        <taxon>Bacteria</taxon>
        <taxon>Pseudomonadati</taxon>
        <taxon>Spirochaetota</taxon>
        <taxon>Spirochaetia</taxon>
        <taxon>Spirochaetales</taxon>
        <taxon>Spirochaetaceae</taxon>
        <taxon>Spirochaeta</taxon>
    </lineage>
</organism>
<dbReference type="GO" id="GO:0043565">
    <property type="term" value="F:sequence-specific DNA binding"/>
    <property type="evidence" value="ECO:0007669"/>
    <property type="project" value="InterPro"/>
</dbReference>
<proteinExistence type="predicted"/>
<dbReference type="InterPro" id="IPR018060">
    <property type="entry name" value="HTH_AraC"/>
</dbReference>
<dbReference type="RefSeq" id="WP_184746719.1">
    <property type="nucleotide sequence ID" value="NZ_JACHGJ010000003.1"/>
</dbReference>
<feature type="domain" description="HTH araC/xylS-type" evidence="4">
    <location>
        <begin position="261"/>
        <end position="359"/>
    </location>
</feature>
<evidence type="ECO:0000256" key="3">
    <source>
        <dbReference type="ARBA" id="ARBA00023163"/>
    </source>
</evidence>
<gene>
    <name evidence="5" type="ORF">HNR50_002127</name>
</gene>
<accession>A0A841R5K6</accession>
<sequence length="370" mass="42138">MNHEKIDFIHNLTDLEVRYIPKENHDVLSSLYSLEGDFPESGKVELVKDSTGVRFISSVYDTGILLTGPFILEGDPIPRIGGNNLAGIELPARSESKVHSYLTVLKLLTEQKELPGVDAESEIETHNPVFEESYRPDIELIDKRYKWERKIRHFIALGDRASLKKLIYDLEEGFDFSSRMPNNPVRAYKNMAIVTNSIGRLSAEKGGLPPFLLHSLSENISIQIEKLSSLKDVIQYTSRIPLQYCDAVHNYGIENHSAVIVKACHYILENLHEKIGLDDLAEHTGTNRSYLSRRFHQETGKTISAYIREKRILEAKWMLRHSGEPVTDVALSLGFEDINYFSRIFRKEAGVSPRDYKNRYSSGDFDGLPP</sequence>
<evidence type="ECO:0000313" key="5">
    <source>
        <dbReference type="EMBL" id="MBB6480464.1"/>
    </source>
</evidence>